<feature type="region of interest" description="Disordered" evidence="1">
    <location>
        <begin position="31"/>
        <end position="67"/>
    </location>
</feature>
<organism evidence="2 3">
    <name type="scientific">Burkholderia cenocepacia</name>
    <dbReference type="NCBI Taxonomy" id="95486"/>
    <lineage>
        <taxon>Bacteria</taxon>
        <taxon>Pseudomonadati</taxon>
        <taxon>Pseudomonadota</taxon>
        <taxon>Betaproteobacteria</taxon>
        <taxon>Burkholderiales</taxon>
        <taxon>Burkholderiaceae</taxon>
        <taxon>Burkholderia</taxon>
        <taxon>Burkholderia cepacia complex</taxon>
    </lineage>
</organism>
<protein>
    <submittedName>
        <fullName evidence="2">Uncharacterized protein</fullName>
    </submittedName>
</protein>
<accession>A0A1V2VXD8</accession>
<sequence>MSHPAAHGVVPGMWLAAAGSDCRARIRPHANAWPRRSAPTGVGIDAAPRSRPSNPFFHPIRHSLIQP</sequence>
<comment type="caution">
    <text evidence="2">The sequence shown here is derived from an EMBL/GenBank/DDBJ whole genome shotgun (WGS) entry which is preliminary data.</text>
</comment>
<reference evidence="2 3" key="1">
    <citation type="submission" date="2016-08" db="EMBL/GenBank/DDBJ databases">
        <authorList>
            <person name="Seilhamer J.J."/>
        </authorList>
    </citation>
    <scope>NUCLEOTIDE SEQUENCE [LARGE SCALE GENOMIC DNA]</scope>
    <source>
        <strain evidence="2 3">VC14762</strain>
    </source>
</reference>
<dbReference type="AlphaFoldDB" id="A0A1V2VXD8"/>
<evidence type="ECO:0000313" key="3">
    <source>
        <dbReference type="Proteomes" id="UP000188543"/>
    </source>
</evidence>
<gene>
    <name evidence="2" type="ORF">A8E72_27910</name>
</gene>
<name>A0A1V2VXD8_9BURK</name>
<proteinExistence type="predicted"/>
<dbReference type="Proteomes" id="UP000188543">
    <property type="component" value="Unassembled WGS sequence"/>
</dbReference>
<dbReference type="EMBL" id="MUTJ01000086">
    <property type="protein sequence ID" value="ONU79128.1"/>
    <property type="molecule type" value="Genomic_DNA"/>
</dbReference>
<dbReference type="OrthoDB" id="9860597at2"/>
<evidence type="ECO:0000256" key="1">
    <source>
        <dbReference type="SAM" id="MobiDB-lite"/>
    </source>
</evidence>
<evidence type="ECO:0000313" key="2">
    <source>
        <dbReference type="EMBL" id="ONU79128.1"/>
    </source>
</evidence>